<evidence type="ECO:0000256" key="1">
    <source>
        <dbReference type="ARBA" id="ARBA00008460"/>
    </source>
</evidence>
<keyword evidence="3" id="KW-1185">Reference proteome</keyword>
<dbReference type="SUPFAM" id="SSF117991">
    <property type="entry name" value="YbeD/HP0495-like"/>
    <property type="match status" value="1"/>
</dbReference>
<dbReference type="Pfam" id="PF04359">
    <property type="entry name" value="DUF493"/>
    <property type="match status" value="1"/>
</dbReference>
<comment type="similarity">
    <text evidence="1">Belongs to the UPF0250 family.</text>
</comment>
<evidence type="ECO:0000313" key="2">
    <source>
        <dbReference type="EMBL" id="QDT38088.1"/>
    </source>
</evidence>
<evidence type="ECO:0000313" key="3">
    <source>
        <dbReference type="Proteomes" id="UP000317318"/>
    </source>
</evidence>
<sequence>MPDLPPVDLLEDTHDFPCPYLFKVIGEDDRAFAARVVSLVRETVGLDEDPEFKIRRTTSGRHLSVTIEPVVEHANQVLEIYDGLSRLKGLVMVM</sequence>
<dbReference type="EMBL" id="CP036268">
    <property type="protein sequence ID" value="QDT38088.1"/>
    <property type="molecule type" value="Genomic_DNA"/>
</dbReference>
<dbReference type="KEGG" id="svp:Pan189_24780"/>
<dbReference type="PANTHER" id="PTHR38036">
    <property type="entry name" value="UPF0250 PROTEIN YBED"/>
    <property type="match status" value="1"/>
</dbReference>
<accession>A0A517R2K0</accession>
<gene>
    <name evidence="2" type="ORF">Pan189_24780</name>
</gene>
<dbReference type="RefSeq" id="WP_145364140.1">
    <property type="nucleotide sequence ID" value="NZ_CP036268.1"/>
</dbReference>
<protein>
    <submittedName>
        <fullName evidence="2">Uncharacterized protein</fullName>
    </submittedName>
</protein>
<name>A0A517R2K0_9PLAN</name>
<organism evidence="2 3">
    <name type="scientific">Stratiformator vulcanicus</name>
    <dbReference type="NCBI Taxonomy" id="2527980"/>
    <lineage>
        <taxon>Bacteria</taxon>
        <taxon>Pseudomonadati</taxon>
        <taxon>Planctomycetota</taxon>
        <taxon>Planctomycetia</taxon>
        <taxon>Planctomycetales</taxon>
        <taxon>Planctomycetaceae</taxon>
        <taxon>Stratiformator</taxon>
    </lineage>
</organism>
<dbReference type="PANTHER" id="PTHR38036:SF1">
    <property type="entry name" value="UPF0250 PROTEIN YBED"/>
    <property type="match status" value="1"/>
</dbReference>
<dbReference type="Proteomes" id="UP000317318">
    <property type="component" value="Chromosome"/>
</dbReference>
<dbReference type="OrthoDB" id="5523904at2"/>
<dbReference type="GO" id="GO:0005829">
    <property type="term" value="C:cytosol"/>
    <property type="evidence" value="ECO:0007669"/>
    <property type="project" value="TreeGrafter"/>
</dbReference>
<dbReference type="InterPro" id="IPR007454">
    <property type="entry name" value="UPF0250_YbeD-like"/>
</dbReference>
<dbReference type="Gene3D" id="3.30.70.260">
    <property type="match status" value="1"/>
</dbReference>
<reference evidence="2 3" key="1">
    <citation type="submission" date="2019-02" db="EMBL/GenBank/DDBJ databases">
        <title>Deep-cultivation of Planctomycetes and their phenomic and genomic characterization uncovers novel biology.</title>
        <authorList>
            <person name="Wiegand S."/>
            <person name="Jogler M."/>
            <person name="Boedeker C."/>
            <person name="Pinto D."/>
            <person name="Vollmers J."/>
            <person name="Rivas-Marin E."/>
            <person name="Kohn T."/>
            <person name="Peeters S.H."/>
            <person name="Heuer A."/>
            <person name="Rast P."/>
            <person name="Oberbeckmann S."/>
            <person name="Bunk B."/>
            <person name="Jeske O."/>
            <person name="Meyerdierks A."/>
            <person name="Storesund J.E."/>
            <person name="Kallscheuer N."/>
            <person name="Luecker S."/>
            <person name="Lage O.M."/>
            <person name="Pohl T."/>
            <person name="Merkel B.J."/>
            <person name="Hornburger P."/>
            <person name="Mueller R.-W."/>
            <person name="Bruemmer F."/>
            <person name="Labrenz M."/>
            <person name="Spormann A.M."/>
            <person name="Op den Camp H."/>
            <person name="Overmann J."/>
            <person name="Amann R."/>
            <person name="Jetten M.S.M."/>
            <person name="Mascher T."/>
            <person name="Medema M.H."/>
            <person name="Devos D.P."/>
            <person name="Kaster A.-K."/>
            <person name="Ovreas L."/>
            <person name="Rohde M."/>
            <person name="Galperin M.Y."/>
            <person name="Jogler C."/>
        </authorList>
    </citation>
    <scope>NUCLEOTIDE SEQUENCE [LARGE SCALE GENOMIC DNA]</scope>
    <source>
        <strain evidence="2 3">Pan189</strain>
    </source>
</reference>
<dbReference type="AlphaFoldDB" id="A0A517R2K0"/>
<dbReference type="InterPro" id="IPR027471">
    <property type="entry name" value="YbeD-like_sf"/>
</dbReference>
<proteinExistence type="inferred from homology"/>